<evidence type="ECO:0000313" key="10">
    <source>
        <dbReference type="EMBL" id="HIS24595.1"/>
    </source>
</evidence>
<dbReference type="InterPro" id="IPR009006">
    <property type="entry name" value="Ala_racemase/Decarboxylase_C"/>
</dbReference>
<dbReference type="Proteomes" id="UP000823982">
    <property type="component" value="Unassembled WGS sequence"/>
</dbReference>
<evidence type="ECO:0000256" key="8">
    <source>
        <dbReference type="RuleBase" id="RU003738"/>
    </source>
</evidence>
<reference evidence="10" key="2">
    <citation type="journal article" date="2021" name="PeerJ">
        <title>Extensive microbial diversity within the chicken gut microbiome revealed by metagenomics and culture.</title>
        <authorList>
            <person name="Gilroy R."/>
            <person name="Ravi A."/>
            <person name="Getino M."/>
            <person name="Pursley I."/>
            <person name="Horton D.L."/>
            <person name="Alikhan N.F."/>
            <person name="Baker D."/>
            <person name="Gharbi K."/>
            <person name="Hall N."/>
            <person name="Watson M."/>
            <person name="Adriaenssens E.M."/>
            <person name="Foster-Nyarko E."/>
            <person name="Jarju S."/>
            <person name="Secka A."/>
            <person name="Antonio M."/>
            <person name="Oren A."/>
            <person name="Chaudhuri R.R."/>
            <person name="La Ragione R."/>
            <person name="Hildebrand F."/>
            <person name="Pallen M.J."/>
        </authorList>
    </citation>
    <scope>NUCLEOTIDE SEQUENCE</scope>
    <source>
        <strain evidence="10">CHK157-1446</strain>
    </source>
</reference>
<comment type="catalytic activity">
    <reaction evidence="5 8">
        <text>meso-2,6-diaminopimelate + H(+) = L-lysine + CO2</text>
        <dbReference type="Rhea" id="RHEA:15101"/>
        <dbReference type="ChEBI" id="CHEBI:15378"/>
        <dbReference type="ChEBI" id="CHEBI:16526"/>
        <dbReference type="ChEBI" id="CHEBI:32551"/>
        <dbReference type="ChEBI" id="CHEBI:57791"/>
        <dbReference type="EC" id="4.1.1.20"/>
    </reaction>
</comment>
<dbReference type="Gene3D" id="3.20.20.10">
    <property type="entry name" value="Alanine racemase"/>
    <property type="match status" value="1"/>
</dbReference>
<feature type="binding site" evidence="5">
    <location>
        <position position="339"/>
    </location>
    <ligand>
        <name>substrate</name>
    </ligand>
</feature>
<evidence type="ECO:0000256" key="3">
    <source>
        <dbReference type="ARBA" id="ARBA00022898"/>
    </source>
</evidence>
<feature type="binding site" evidence="5">
    <location>
        <position position="335"/>
    </location>
    <ligand>
        <name>substrate</name>
    </ligand>
</feature>
<dbReference type="PANTHER" id="PTHR43727">
    <property type="entry name" value="DIAMINOPIMELATE DECARBOXYLASE"/>
    <property type="match status" value="1"/>
</dbReference>
<dbReference type="EC" id="4.1.1.20" evidence="5 6"/>
<dbReference type="EMBL" id="DVIR01000039">
    <property type="protein sequence ID" value="HIS24595.1"/>
    <property type="molecule type" value="Genomic_DNA"/>
</dbReference>
<reference evidence="10" key="1">
    <citation type="submission" date="2020-10" db="EMBL/GenBank/DDBJ databases">
        <authorList>
            <person name="Gilroy R."/>
        </authorList>
    </citation>
    <scope>NUCLEOTIDE SEQUENCE</scope>
    <source>
        <strain evidence="10">CHK157-1446</strain>
    </source>
</reference>
<comment type="function">
    <text evidence="5">Specifically catalyzes the decarboxylation of meso-diaminopimelate (meso-DAP) to L-lysine.</text>
</comment>
<feature type="domain" description="Orn/DAP/Arg decarboxylase 2 N-terminal" evidence="9">
    <location>
        <begin position="44"/>
        <end position="302"/>
    </location>
</feature>
<dbReference type="SUPFAM" id="SSF51419">
    <property type="entry name" value="PLP-binding barrel"/>
    <property type="match status" value="1"/>
</dbReference>
<gene>
    <name evidence="5 10" type="primary">lysA</name>
    <name evidence="10" type="ORF">IAD01_04240</name>
</gene>
<dbReference type="HAMAP" id="MF_02120">
    <property type="entry name" value="LysA"/>
    <property type="match status" value="1"/>
</dbReference>
<sequence>MSELLTDNLSIKDGELYFGDGKGVSTKELARKYGTPLYVMDENRIRRNCAEYREALSEFFGDDSCALYASKAASFKMIYKIINEEGLGADVVSCGEIYTALKAGFPMEKAYFQGNNKTDADIAFAMDAHVGYFVCDNVEEVDAIDKIAAQKGITQKLLLRLTPGIDPHTYDEVATGKVDSKFGTAIETGQAMEITLHTLEKKHAKLCGFHCHVGSMVFDSDVFLRSADIMLDFIKSVKDRCSYEAQILDLGGGYGVRYVSDQPQISIRDNIKEVADFINKKCEKLGISRPSIRLEPGRSIVADAGITLYTVGTVKKITGYKNYVSVDGGMTDNPRYALYGSKYTVIPADKADAPRTLQADLVGRCCESGDIIQPQVMFPQDVGRGDLVAVLTTGAYNYSMASNYNRIPRLPIVMVRDGSDCLAVRRESLDDIVLNDL</sequence>
<dbReference type="GO" id="GO:0030170">
    <property type="term" value="F:pyridoxal phosphate binding"/>
    <property type="evidence" value="ECO:0007669"/>
    <property type="project" value="UniProtKB-UniRule"/>
</dbReference>
<dbReference type="InterPro" id="IPR002986">
    <property type="entry name" value="DAP_deCOOHase_LysA"/>
</dbReference>
<comment type="similarity">
    <text evidence="5">Belongs to the Orn/Lys/Arg decarboxylase class-II family. LysA subfamily.</text>
</comment>
<comment type="cofactor">
    <cofactor evidence="1 5 7 8">
        <name>pyridoxal 5'-phosphate</name>
        <dbReference type="ChEBI" id="CHEBI:597326"/>
    </cofactor>
</comment>
<dbReference type="InterPro" id="IPR022644">
    <property type="entry name" value="De-COase2_N"/>
</dbReference>
<dbReference type="Pfam" id="PF02784">
    <property type="entry name" value="Orn_Arg_deC_N"/>
    <property type="match status" value="1"/>
</dbReference>
<feature type="binding site" evidence="5">
    <location>
        <position position="367"/>
    </location>
    <ligand>
        <name>substrate</name>
    </ligand>
</feature>
<keyword evidence="4 5" id="KW-0456">Lyase</keyword>
<dbReference type="AlphaFoldDB" id="A0A9D1EP33"/>
<evidence type="ECO:0000256" key="1">
    <source>
        <dbReference type="ARBA" id="ARBA00001933"/>
    </source>
</evidence>
<dbReference type="CDD" id="cd06828">
    <property type="entry name" value="PLPDE_III_DapDC"/>
    <property type="match status" value="1"/>
</dbReference>
<dbReference type="GO" id="GO:0008836">
    <property type="term" value="F:diaminopimelate decarboxylase activity"/>
    <property type="evidence" value="ECO:0007669"/>
    <property type="project" value="UniProtKB-UniRule"/>
</dbReference>
<feature type="binding site" evidence="5">
    <location>
        <position position="396"/>
    </location>
    <ligand>
        <name>substrate</name>
    </ligand>
</feature>
<dbReference type="FunFam" id="3.20.20.10:FF:000003">
    <property type="entry name" value="Diaminopimelate decarboxylase"/>
    <property type="match status" value="1"/>
</dbReference>
<evidence type="ECO:0000256" key="4">
    <source>
        <dbReference type="ARBA" id="ARBA00023239"/>
    </source>
</evidence>
<protein>
    <recommendedName>
        <fullName evidence="5 6">Diaminopimelate decarboxylase</fullName>
        <shortName evidence="5">DAP decarboxylase</shortName>
        <shortName evidence="5">DAPDC</shortName>
        <ecNumber evidence="5 6">4.1.1.20</ecNumber>
    </recommendedName>
</protein>
<dbReference type="PANTHER" id="PTHR43727:SF2">
    <property type="entry name" value="GROUP IV DECARBOXYLASE"/>
    <property type="match status" value="1"/>
</dbReference>
<evidence type="ECO:0000256" key="6">
    <source>
        <dbReference type="NCBIfam" id="TIGR01048"/>
    </source>
</evidence>
<dbReference type="PRINTS" id="PR01181">
    <property type="entry name" value="DAPDCRBXLASE"/>
</dbReference>
<dbReference type="SUPFAM" id="SSF50621">
    <property type="entry name" value="Alanine racemase C-terminal domain-like"/>
    <property type="match status" value="1"/>
</dbReference>
<evidence type="ECO:0000259" key="9">
    <source>
        <dbReference type="Pfam" id="PF02784"/>
    </source>
</evidence>
<keyword evidence="5" id="KW-0028">Amino-acid biosynthesis</keyword>
<dbReference type="PRINTS" id="PR01179">
    <property type="entry name" value="ODADCRBXLASE"/>
</dbReference>
<evidence type="ECO:0000256" key="7">
    <source>
        <dbReference type="PIRSR" id="PIRSR600183-50"/>
    </source>
</evidence>
<dbReference type="GO" id="GO:0009089">
    <property type="term" value="P:lysine biosynthetic process via diaminopimelate"/>
    <property type="evidence" value="ECO:0007669"/>
    <property type="project" value="UniProtKB-UniRule"/>
</dbReference>
<dbReference type="InterPro" id="IPR000183">
    <property type="entry name" value="Orn/DAP/Arg_de-COase"/>
</dbReference>
<dbReference type="Gene3D" id="2.40.37.10">
    <property type="entry name" value="Lyase, Ornithine Decarboxylase, Chain A, domain 1"/>
    <property type="match status" value="1"/>
</dbReference>
<proteinExistence type="inferred from homology"/>
<evidence type="ECO:0000256" key="2">
    <source>
        <dbReference type="ARBA" id="ARBA00022793"/>
    </source>
</evidence>
<organism evidence="10 11">
    <name type="scientific">Candidatus Faeciplasma gallinarum</name>
    <dbReference type="NCBI Taxonomy" id="2840799"/>
    <lineage>
        <taxon>Bacteria</taxon>
        <taxon>Bacillati</taxon>
        <taxon>Bacillota</taxon>
        <taxon>Clostridia</taxon>
        <taxon>Eubacteriales</taxon>
        <taxon>Oscillospiraceae</taxon>
        <taxon>Oscillospiraceae incertae sedis</taxon>
        <taxon>Candidatus Faeciplasma</taxon>
    </lineage>
</organism>
<keyword evidence="2 5" id="KW-0210">Decarboxylase</keyword>
<comment type="pathway">
    <text evidence="5 8">Amino-acid biosynthesis; L-lysine biosynthesis via DAP pathway; L-lysine from DL-2,6-diaminopimelate: step 1/1.</text>
</comment>
<evidence type="ECO:0000256" key="5">
    <source>
        <dbReference type="HAMAP-Rule" id="MF_02120"/>
    </source>
</evidence>
<feature type="binding site" evidence="5">
    <location>
        <position position="396"/>
    </location>
    <ligand>
        <name>pyridoxal 5'-phosphate</name>
        <dbReference type="ChEBI" id="CHEBI:597326"/>
    </ligand>
</feature>
<keyword evidence="3 5" id="KW-0663">Pyridoxal phosphate</keyword>
<dbReference type="NCBIfam" id="TIGR01048">
    <property type="entry name" value="lysA"/>
    <property type="match status" value="1"/>
</dbReference>
<keyword evidence="5 8" id="KW-0457">Lysine biosynthesis</keyword>
<feature type="modified residue" description="N6-(pyridoxal phosphate)lysine" evidence="5 7">
    <location>
        <position position="71"/>
    </location>
</feature>
<name>A0A9D1EP33_9FIRM</name>
<comment type="subunit">
    <text evidence="5">Homodimer.</text>
</comment>
<comment type="caution">
    <text evidence="10">The sequence shown here is derived from an EMBL/GenBank/DDBJ whole genome shotgun (WGS) entry which is preliminary data.</text>
</comment>
<evidence type="ECO:0000313" key="11">
    <source>
        <dbReference type="Proteomes" id="UP000823982"/>
    </source>
</evidence>
<feature type="active site" description="Proton donor" evidence="7">
    <location>
        <position position="366"/>
    </location>
</feature>
<feature type="binding site" evidence="5">
    <location>
        <position position="298"/>
    </location>
    <ligand>
        <name>substrate</name>
    </ligand>
</feature>
<feature type="binding site" evidence="5">
    <location>
        <begin position="295"/>
        <end position="298"/>
    </location>
    <ligand>
        <name>pyridoxal 5'-phosphate</name>
        <dbReference type="ChEBI" id="CHEBI:597326"/>
    </ligand>
</feature>
<dbReference type="InterPro" id="IPR029066">
    <property type="entry name" value="PLP-binding_barrel"/>
</dbReference>
<feature type="binding site" evidence="5">
    <location>
        <position position="253"/>
    </location>
    <ligand>
        <name>pyridoxal 5'-phosphate</name>
        <dbReference type="ChEBI" id="CHEBI:597326"/>
    </ligand>
</feature>
<accession>A0A9D1EP33</accession>